<evidence type="ECO:0000256" key="1">
    <source>
        <dbReference type="SAM" id="MobiDB-lite"/>
    </source>
</evidence>
<dbReference type="AlphaFoldDB" id="A0A8J2PUU3"/>
<keyword evidence="3" id="KW-1185">Reference proteome</keyword>
<protein>
    <submittedName>
        <fullName evidence="2">Uncharacterized protein</fullName>
    </submittedName>
</protein>
<comment type="caution">
    <text evidence="2">The sequence shown here is derived from an EMBL/GenBank/DDBJ whole genome shotgun (WGS) entry which is preliminary data.</text>
</comment>
<feature type="compositionally biased region" description="Polar residues" evidence="1">
    <location>
        <begin position="118"/>
        <end position="146"/>
    </location>
</feature>
<dbReference type="EMBL" id="CAJVCH010549440">
    <property type="protein sequence ID" value="CAG7828942.1"/>
    <property type="molecule type" value="Genomic_DNA"/>
</dbReference>
<gene>
    <name evidence="2" type="ORF">AFUS01_LOCUS38835</name>
</gene>
<feature type="compositionally biased region" description="Basic and acidic residues" evidence="1">
    <location>
        <begin position="18"/>
        <end position="37"/>
    </location>
</feature>
<evidence type="ECO:0000313" key="3">
    <source>
        <dbReference type="Proteomes" id="UP000708208"/>
    </source>
</evidence>
<feature type="compositionally biased region" description="Gly residues" evidence="1">
    <location>
        <begin position="45"/>
        <end position="57"/>
    </location>
</feature>
<reference evidence="2" key="1">
    <citation type="submission" date="2021-06" db="EMBL/GenBank/DDBJ databases">
        <authorList>
            <person name="Hodson N. C."/>
            <person name="Mongue J. A."/>
            <person name="Jaron S. K."/>
        </authorList>
    </citation>
    <scope>NUCLEOTIDE SEQUENCE</scope>
</reference>
<feature type="non-terminal residue" evidence="2">
    <location>
        <position position="1"/>
    </location>
</feature>
<dbReference type="Proteomes" id="UP000708208">
    <property type="component" value="Unassembled WGS sequence"/>
</dbReference>
<sequence length="827" mass="90383">GQNTPGVGPDGQFIGRVGADKRKDLGRTDLLDPREIGTKFSYGQGQTGPGFPVGPGYKGVEFLDGPQSAGFSSGPRPGGAGFPDGNDQEDSGTKTGVDRKPSKLGTPKGKRKGDAGGANNNEGTSTDGGNSKGNRFSNNGVPSTKKGTPGKQGPFSGDLQRTNYNASRKGIPDLKRKPSLGRNSVSSDKSKLDFCDNLPGYFSMTPDRKKKSGAARTQFQSPFSVIYPSSGECPPGTVRTKDGFFAIPKSKPRSKLDNIRNSNQNCDEFTSTKKKNICDSGTQVLCVPTKKSFQKGKTSVTDRKLIRAGISQKPQLRKSKDTKLMDELKNEALRHRTLETRHCFQPRPMSKRKGCTGVSTESVNELMDFNLATLPMSEESFQRLRSYLDKYLRDYAKLLTEVREQDVLRLCSVPYRRKEYLSEPPREFYPVASSSQGYGYSPNNSICDNRSTYPCQTQSCVATTSSSGCSKCPNQYAAYRIFSVDKVVLNNSPTLSDWNVGKDDKNDSTNEEFDRAGEMTLKALQFSRLKCSNPQRTKESLLLQLNRITGEFEEGIDPENRDTAINRAINSILKDLSALDHANNCTFSKENNPIKEVHDIELSDCPDDNSCNVTKINSCCSSATMTPDISSTDLMNLKDITWGKRFNENQPSQAQNSSSIDLALPSCSYSIPVIDEDSAILDSASSNLLSDVTVDQAVVNSDGSVPGSSTELILNPPSVATLESDSTPDAFINKPFKSNLKSKKINPEVTKTRSVRFSEPVVQDSWIPGDDLFDKQRNNSNGNPCGQRQKPYYVAMFGQTRSQATPGESALAVSSTRVSSSDCNIQF</sequence>
<evidence type="ECO:0000313" key="2">
    <source>
        <dbReference type="EMBL" id="CAG7828942.1"/>
    </source>
</evidence>
<accession>A0A8J2PUU3</accession>
<name>A0A8J2PUU3_9HEXA</name>
<feature type="region of interest" description="Disordered" evidence="1">
    <location>
        <begin position="1"/>
        <end position="191"/>
    </location>
</feature>
<organism evidence="2 3">
    <name type="scientific">Allacma fusca</name>
    <dbReference type="NCBI Taxonomy" id="39272"/>
    <lineage>
        <taxon>Eukaryota</taxon>
        <taxon>Metazoa</taxon>
        <taxon>Ecdysozoa</taxon>
        <taxon>Arthropoda</taxon>
        <taxon>Hexapoda</taxon>
        <taxon>Collembola</taxon>
        <taxon>Symphypleona</taxon>
        <taxon>Sminthuridae</taxon>
        <taxon>Allacma</taxon>
    </lineage>
</organism>
<proteinExistence type="predicted"/>